<reference evidence="1" key="1">
    <citation type="submission" date="2018-11" db="EMBL/GenBank/DDBJ databases">
        <authorList>
            <person name="Alioto T."/>
            <person name="Alioto T."/>
        </authorList>
    </citation>
    <scope>NUCLEOTIDE SEQUENCE</scope>
</reference>
<protein>
    <submittedName>
        <fullName evidence="1">Uncharacterized protein</fullName>
    </submittedName>
</protein>
<sequence>MSEGKLKKYLKIPLPPIIGKKLLTPDSKGFGLWDQVSTQIELEIRWWCKSARTSQKDFTWLQQNIAQNIERIGNIHLYVWLGTCDLTTMTELTNVSTHPENIDVCNCRRASTVTAPSTIDSSDSLFALSNRNLDSIEILWQSQAVPTLTSHFSDSEIWITSDSKDTEFSSKKQNESFASIIFESKSLSVDEELQLDQHWLKESSNISKSYDDLDSECASDGKHVFSQPLSESGGSCSGNAGTQRDELPAAAGVFSFSDILTQIPDIDGLPSPTLLEISFSDAEMQVPASFVYGLHLSSDEPSFSDDKT</sequence>
<evidence type="ECO:0000313" key="2">
    <source>
        <dbReference type="Proteomes" id="UP000596742"/>
    </source>
</evidence>
<organism evidence="1 2">
    <name type="scientific">Mytilus galloprovincialis</name>
    <name type="common">Mediterranean mussel</name>
    <dbReference type="NCBI Taxonomy" id="29158"/>
    <lineage>
        <taxon>Eukaryota</taxon>
        <taxon>Metazoa</taxon>
        <taxon>Spiralia</taxon>
        <taxon>Lophotrochozoa</taxon>
        <taxon>Mollusca</taxon>
        <taxon>Bivalvia</taxon>
        <taxon>Autobranchia</taxon>
        <taxon>Pteriomorphia</taxon>
        <taxon>Mytilida</taxon>
        <taxon>Mytiloidea</taxon>
        <taxon>Mytilidae</taxon>
        <taxon>Mytilinae</taxon>
        <taxon>Mytilus</taxon>
    </lineage>
</organism>
<gene>
    <name evidence="1" type="ORF">MGAL_10B043914</name>
</gene>
<accession>A0A8B6G7D5</accession>
<evidence type="ECO:0000313" key="1">
    <source>
        <dbReference type="EMBL" id="VDI59864.1"/>
    </source>
</evidence>
<dbReference type="Proteomes" id="UP000596742">
    <property type="component" value="Unassembled WGS sequence"/>
</dbReference>
<dbReference type="AlphaFoldDB" id="A0A8B6G7D5"/>
<keyword evidence="2" id="KW-1185">Reference proteome</keyword>
<dbReference type="EMBL" id="UYJE01007982">
    <property type="protein sequence ID" value="VDI59864.1"/>
    <property type="molecule type" value="Genomic_DNA"/>
</dbReference>
<proteinExistence type="predicted"/>
<comment type="caution">
    <text evidence="1">The sequence shown here is derived from an EMBL/GenBank/DDBJ whole genome shotgun (WGS) entry which is preliminary data.</text>
</comment>
<name>A0A8B6G7D5_MYTGA</name>